<evidence type="ECO:0000313" key="2">
    <source>
        <dbReference type="EMBL" id="GAA0664206.1"/>
    </source>
</evidence>
<comment type="caution">
    <text evidence="2">The sequence shown here is derived from an EMBL/GenBank/DDBJ whole genome shotgun (WGS) entry which is preliminary data.</text>
</comment>
<name>A0AAV3T5K2_9EURY</name>
<gene>
    <name evidence="2" type="ORF">GCM10009020_06320</name>
</gene>
<sequence length="96" mass="11136">MSETQFDMPDPELGQATIVFDDPDGDVESIEVDNEHIVYFQDHWQVKTGEDEEGNDVVRRIPRGKVHYVERSVEEFQDRIDALVDKAKNRLNFDIG</sequence>
<evidence type="ECO:0000256" key="1">
    <source>
        <dbReference type="SAM" id="MobiDB-lite"/>
    </source>
</evidence>
<keyword evidence="3" id="KW-1185">Reference proteome</keyword>
<dbReference type="AlphaFoldDB" id="A0AAV3T5K2"/>
<accession>A0AAV3T5K2</accession>
<evidence type="ECO:0000313" key="3">
    <source>
        <dbReference type="Proteomes" id="UP001500420"/>
    </source>
</evidence>
<evidence type="ECO:0008006" key="4">
    <source>
        <dbReference type="Google" id="ProtNLM"/>
    </source>
</evidence>
<feature type="region of interest" description="Disordered" evidence="1">
    <location>
        <begin position="1"/>
        <end position="20"/>
    </location>
</feature>
<reference evidence="2 3" key="1">
    <citation type="journal article" date="2019" name="Int. J. Syst. Evol. Microbiol.">
        <title>The Global Catalogue of Microorganisms (GCM) 10K type strain sequencing project: providing services to taxonomists for standard genome sequencing and annotation.</title>
        <authorList>
            <consortium name="The Broad Institute Genomics Platform"/>
            <consortium name="The Broad Institute Genome Sequencing Center for Infectious Disease"/>
            <person name="Wu L."/>
            <person name="Ma J."/>
        </authorList>
    </citation>
    <scope>NUCLEOTIDE SEQUENCE [LARGE SCALE GENOMIC DNA]</scope>
    <source>
        <strain evidence="2 3">JCM 16328</strain>
    </source>
</reference>
<dbReference type="Proteomes" id="UP001500420">
    <property type="component" value="Unassembled WGS sequence"/>
</dbReference>
<dbReference type="RefSeq" id="WP_343772406.1">
    <property type="nucleotide sequence ID" value="NZ_BAAADV010000001.1"/>
</dbReference>
<dbReference type="EMBL" id="BAAADV010000001">
    <property type="protein sequence ID" value="GAA0664206.1"/>
    <property type="molecule type" value="Genomic_DNA"/>
</dbReference>
<organism evidence="2 3">
    <name type="scientific">Natronoarchaeum mannanilyticum</name>
    <dbReference type="NCBI Taxonomy" id="926360"/>
    <lineage>
        <taxon>Archaea</taxon>
        <taxon>Methanobacteriati</taxon>
        <taxon>Methanobacteriota</taxon>
        <taxon>Stenosarchaea group</taxon>
        <taxon>Halobacteria</taxon>
        <taxon>Halobacteriales</taxon>
        <taxon>Natronoarchaeaceae</taxon>
    </lineage>
</organism>
<protein>
    <recommendedName>
        <fullName evidence="4">DUF3006 domain-containing protein</fullName>
    </recommendedName>
</protein>
<proteinExistence type="predicted"/>